<comment type="caution">
    <text evidence="1">The sequence shown here is derived from an EMBL/GenBank/DDBJ whole genome shotgun (WGS) entry which is preliminary data.</text>
</comment>
<dbReference type="AlphaFoldDB" id="A0A494ZXH8"/>
<accession>A0A494ZXH8</accession>
<sequence>MDYIEATITNSQLHTNEDWIYIIVDRNKRKIIHIGSSWLHPVAQMEKHISDGILASTDNLLKLYGFPLPEFVDSRLLKKILVSEFESTEVGDEFNELKLDSDRWSKIRDFSDKLIKQINRILIEQG</sequence>
<evidence type="ECO:0008006" key="3">
    <source>
        <dbReference type="Google" id="ProtNLM"/>
    </source>
</evidence>
<gene>
    <name evidence="1" type="ORF">D8M06_15210</name>
</gene>
<dbReference type="EMBL" id="RBZP01000016">
    <property type="protein sequence ID" value="RKQ30764.1"/>
    <property type="molecule type" value="Genomic_DNA"/>
</dbReference>
<protein>
    <recommendedName>
        <fullName evidence="3">GIY-YIG nuclease family protein</fullName>
    </recommendedName>
</protein>
<dbReference type="Proteomes" id="UP000269301">
    <property type="component" value="Unassembled WGS sequence"/>
</dbReference>
<name>A0A494ZXH8_9BACI</name>
<evidence type="ECO:0000313" key="1">
    <source>
        <dbReference type="EMBL" id="RKQ30764.1"/>
    </source>
</evidence>
<organism evidence="1 2">
    <name type="scientific">Oceanobacillus halophilus</name>
    <dbReference type="NCBI Taxonomy" id="930130"/>
    <lineage>
        <taxon>Bacteria</taxon>
        <taxon>Bacillati</taxon>
        <taxon>Bacillota</taxon>
        <taxon>Bacilli</taxon>
        <taxon>Bacillales</taxon>
        <taxon>Bacillaceae</taxon>
        <taxon>Oceanobacillus</taxon>
    </lineage>
</organism>
<reference evidence="1 2" key="1">
    <citation type="journal article" date="2016" name="Int. J. Syst. Evol. Microbiol.">
        <title>Oceanobacillus halophilus sp. nov., a novel moderately halophilic bacterium from a hypersaline lake.</title>
        <authorList>
            <person name="Amoozegar M.A."/>
            <person name="Bagheri M."/>
            <person name="Makhdoumi A."/>
            <person name="Nikou M.M."/>
            <person name="Fazeli S.A.S."/>
            <person name="Schumann P."/>
            <person name="Sproer C."/>
            <person name="Sanchez-Porro C."/>
            <person name="Ventosa A."/>
        </authorList>
    </citation>
    <scope>NUCLEOTIDE SEQUENCE [LARGE SCALE GENOMIC DNA]</scope>
    <source>
        <strain evidence="1 2">DSM 23996</strain>
    </source>
</reference>
<proteinExistence type="predicted"/>
<dbReference type="RefSeq" id="WP_121205443.1">
    <property type="nucleotide sequence ID" value="NZ_RBZP01000016.1"/>
</dbReference>
<evidence type="ECO:0000313" key="2">
    <source>
        <dbReference type="Proteomes" id="UP000269301"/>
    </source>
</evidence>
<keyword evidence="2" id="KW-1185">Reference proteome</keyword>
<dbReference type="OrthoDB" id="2721256at2"/>